<dbReference type="AlphaFoldDB" id="A0A2K1J4I1"/>
<protein>
    <submittedName>
        <fullName evidence="1 2">Uncharacterized protein</fullName>
    </submittedName>
</protein>
<dbReference type="Gramene" id="Pp3c17_18630V3.1">
    <property type="protein sequence ID" value="Pp3c17_18630V3.1"/>
    <property type="gene ID" value="Pp3c17_18630"/>
</dbReference>
<keyword evidence="3" id="KW-1185">Reference proteome</keyword>
<evidence type="ECO:0000313" key="1">
    <source>
        <dbReference type="EMBL" id="PNR36433.1"/>
    </source>
</evidence>
<dbReference type="PANTHER" id="PTHR31789">
    <property type="entry name" value="OS05G0482600 PROTEIN"/>
    <property type="match status" value="1"/>
</dbReference>
<dbReference type="PANTHER" id="PTHR31789:SF1">
    <property type="entry name" value="OS05G0482600 PROTEIN"/>
    <property type="match status" value="1"/>
</dbReference>
<sequence>MESISKVRIESSPRSICGRQIVVGKRPRSEDSKNCLRKLLKREISRAGNFAFNRTNSQEKFRNFHLQEEFDTHDPKAHYLLKLPFLKKRSRIVEIVAARDIVSALTHLGMCAAFSIDTIKRICFLNISLDEVIRSLFYDKNNDSLITVSVYASDNFSSLKCRATPIKGQPGAGFSLFESESLRWPGFVEFDDVNGKVFDLKNYTMLYSMSDEHVQEIKISPGIMLLMFDRAQSYVPLKILSREDGSVLKSFNHLLHRNKKVDFIDCGSAMKYTLLGSINISNILTGKCLEKIRAYDPSGKISPHARANSSSIRSSEEEALKDVTALFYDEERNEIYTGNRHGLVHVCLN</sequence>
<organism evidence="1">
    <name type="scientific">Physcomitrium patens</name>
    <name type="common">Spreading-leaved earth moss</name>
    <name type="synonym">Physcomitrella patens</name>
    <dbReference type="NCBI Taxonomy" id="3218"/>
    <lineage>
        <taxon>Eukaryota</taxon>
        <taxon>Viridiplantae</taxon>
        <taxon>Streptophyta</taxon>
        <taxon>Embryophyta</taxon>
        <taxon>Bryophyta</taxon>
        <taxon>Bryophytina</taxon>
        <taxon>Bryopsida</taxon>
        <taxon>Funariidae</taxon>
        <taxon>Funariales</taxon>
        <taxon>Funariaceae</taxon>
        <taxon>Physcomitrium</taxon>
    </lineage>
</organism>
<dbReference type="Pfam" id="PF25463">
    <property type="entry name" value="DUF7899"/>
    <property type="match status" value="2"/>
</dbReference>
<accession>A0A2K1J4I1</accession>
<name>A0A2K1J4I1_PHYPA</name>
<dbReference type="Proteomes" id="UP000006727">
    <property type="component" value="Chromosome 17"/>
</dbReference>
<dbReference type="PaxDb" id="3218-PP1S65_88V6.1"/>
<dbReference type="InParanoid" id="A0A2K1J4I1"/>
<reference evidence="1 3" key="1">
    <citation type="journal article" date="2008" name="Science">
        <title>The Physcomitrella genome reveals evolutionary insights into the conquest of land by plants.</title>
        <authorList>
            <person name="Rensing S."/>
            <person name="Lang D."/>
            <person name="Zimmer A."/>
            <person name="Terry A."/>
            <person name="Salamov A."/>
            <person name="Shapiro H."/>
            <person name="Nishiyama T."/>
            <person name="Perroud P.-F."/>
            <person name="Lindquist E."/>
            <person name="Kamisugi Y."/>
            <person name="Tanahashi T."/>
            <person name="Sakakibara K."/>
            <person name="Fujita T."/>
            <person name="Oishi K."/>
            <person name="Shin-I T."/>
            <person name="Kuroki Y."/>
            <person name="Toyoda A."/>
            <person name="Suzuki Y."/>
            <person name="Hashimoto A."/>
            <person name="Yamaguchi K."/>
            <person name="Sugano A."/>
            <person name="Kohara Y."/>
            <person name="Fujiyama A."/>
            <person name="Anterola A."/>
            <person name="Aoki S."/>
            <person name="Ashton N."/>
            <person name="Barbazuk W.B."/>
            <person name="Barker E."/>
            <person name="Bennetzen J."/>
            <person name="Bezanilla M."/>
            <person name="Blankenship R."/>
            <person name="Cho S.H."/>
            <person name="Dutcher S."/>
            <person name="Estelle M."/>
            <person name="Fawcett J.A."/>
            <person name="Gundlach H."/>
            <person name="Hanada K."/>
            <person name="Heyl A."/>
            <person name="Hicks K.A."/>
            <person name="Hugh J."/>
            <person name="Lohr M."/>
            <person name="Mayer K."/>
            <person name="Melkozernov A."/>
            <person name="Murata T."/>
            <person name="Nelson D."/>
            <person name="Pils B."/>
            <person name="Prigge M."/>
            <person name="Reiss B."/>
            <person name="Renner T."/>
            <person name="Rombauts S."/>
            <person name="Rushton P."/>
            <person name="Sanderfoot A."/>
            <person name="Schween G."/>
            <person name="Shiu S.-H."/>
            <person name="Stueber K."/>
            <person name="Theodoulou F.L."/>
            <person name="Tu H."/>
            <person name="Van de Peer Y."/>
            <person name="Verrier P.J."/>
            <person name="Waters E."/>
            <person name="Wood A."/>
            <person name="Yang L."/>
            <person name="Cove D."/>
            <person name="Cuming A."/>
            <person name="Hasebe M."/>
            <person name="Lucas S."/>
            <person name="Mishler D.B."/>
            <person name="Reski R."/>
            <person name="Grigoriev I."/>
            <person name="Quatrano R.S."/>
            <person name="Boore J.L."/>
        </authorList>
    </citation>
    <scope>NUCLEOTIDE SEQUENCE [LARGE SCALE GENOMIC DNA]</scope>
    <source>
        <strain evidence="2 3">cv. Gransden 2004</strain>
    </source>
</reference>
<reference evidence="1 3" key="2">
    <citation type="journal article" date="2018" name="Plant J.">
        <title>The Physcomitrella patens chromosome-scale assembly reveals moss genome structure and evolution.</title>
        <authorList>
            <person name="Lang D."/>
            <person name="Ullrich K.K."/>
            <person name="Murat F."/>
            <person name="Fuchs J."/>
            <person name="Jenkins J."/>
            <person name="Haas F.B."/>
            <person name="Piednoel M."/>
            <person name="Gundlach H."/>
            <person name="Van Bel M."/>
            <person name="Meyberg R."/>
            <person name="Vives C."/>
            <person name="Morata J."/>
            <person name="Symeonidi A."/>
            <person name="Hiss M."/>
            <person name="Muchero W."/>
            <person name="Kamisugi Y."/>
            <person name="Saleh O."/>
            <person name="Blanc G."/>
            <person name="Decker E.L."/>
            <person name="van Gessel N."/>
            <person name="Grimwood J."/>
            <person name="Hayes R.D."/>
            <person name="Graham S.W."/>
            <person name="Gunter L.E."/>
            <person name="McDaniel S.F."/>
            <person name="Hoernstein S.N.W."/>
            <person name="Larsson A."/>
            <person name="Li F.W."/>
            <person name="Perroud P.F."/>
            <person name="Phillips J."/>
            <person name="Ranjan P."/>
            <person name="Rokshar D.S."/>
            <person name="Rothfels C.J."/>
            <person name="Schneider L."/>
            <person name="Shu S."/>
            <person name="Stevenson D.W."/>
            <person name="Thummler F."/>
            <person name="Tillich M."/>
            <person name="Villarreal Aguilar J.C."/>
            <person name="Widiez T."/>
            <person name="Wong G.K."/>
            <person name="Wymore A."/>
            <person name="Zhang Y."/>
            <person name="Zimmer A.D."/>
            <person name="Quatrano R.S."/>
            <person name="Mayer K.F.X."/>
            <person name="Goodstein D."/>
            <person name="Casacuberta J.M."/>
            <person name="Vandepoele K."/>
            <person name="Reski R."/>
            <person name="Cuming A.C."/>
            <person name="Tuskan G.A."/>
            <person name="Maumus F."/>
            <person name="Salse J."/>
            <person name="Schmutz J."/>
            <person name="Rensing S.A."/>
        </authorList>
    </citation>
    <scope>NUCLEOTIDE SEQUENCE [LARGE SCALE GENOMIC DNA]</scope>
    <source>
        <strain evidence="2 3">cv. Gransden 2004</strain>
    </source>
</reference>
<dbReference type="EMBL" id="ABEU02000017">
    <property type="protein sequence ID" value="PNR36433.1"/>
    <property type="molecule type" value="Genomic_DNA"/>
</dbReference>
<evidence type="ECO:0000313" key="2">
    <source>
        <dbReference type="EnsemblPlants" id="Pp3c17_18630V3.1"/>
    </source>
</evidence>
<dbReference type="OMA" id="MNDAQER"/>
<dbReference type="STRING" id="3218.A0A2K1J4I1"/>
<proteinExistence type="predicted"/>
<gene>
    <name evidence="1" type="ORF">PHYPA_022284</name>
</gene>
<reference evidence="2" key="3">
    <citation type="submission" date="2020-12" db="UniProtKB">
        <authorList>
            <consortium name="EnsemblPlants"/>
        </authorList>
    </citation>
    <scope>IDENTIFICATION</scope>
</reference>
<evidence type="ECO:0000313" key="3">
    <source>
        <dbReference type="Proteomes" id="UP000006727"/>
    </source>
</evidence>
<dbReference type="InterPro" id="IPR057221">
    <property type="entry name" value="DUF7899"/>
</dbReference>
<dbReference type="EnsemblPlants" id="Pp3c17_18630V3.1">
    <property type="protein sequence ID" value="Pp3c17_18630V3.1"/>
    <property type="gene ID" value="Pp3c17_18630"/>
</dbReference>